<reference evidence="1 2" key="1">
    <citation type="journal article" date="2017" name="BMC Genomics">
        <title>Genomic analysis of methanogenic archaea reveals a shift towards energy conservation.</title>
        <authorList>
            <person name="Gilmore S.P."/>
            <person name="Henske J.K."/>
            <person name="Sexton J.A."/>
            <person name="Solomon K.V."/>
            <person name="Seppala S."/>
            <person name="Yoo J.I."/>
            <person name="Huyett L.M."/>
            <person name="Pressman A."/>
            <person name="Cogan J.Z."/>
            <person name="Kivenson V."/>
            <person name="Peng X."/>
            <person name="Tan Y."/>
            <person name="Valentine D.L."/>
            <person name="O'Malley M.A."/>
        </authorList>
    </citation>
    <scope>NUCLEOTIDE SEQUENCE [LARGE SCALE GENOMIC DNA]</scope>
    <source>
        <strain evidence="1 2">M.o.H.</strain>
    </source>
</reference>
<dbReference type="Proteomes" id="UP000217784">
    <property type="component" value="Unassembled WGS sequence"/>
</dbReference>
<keyword evidence="2" id="KW-1185">Reference proteome</keyword>
<dbReference type="AlphaFoldDB" id="A0A2A2H464"/>
<evidence type="ECO:0008006" key="3">
    <source>
        <dbReference type="Google" id="ProtNLM"/>
    </source>
</evidence>
<evidence type="ECO:0000313" key="2">
    <source>
        <dbReference type="Proteomes" id="UP000217784"/>
    </source>
</evidence>
<comment type="caution">
    <text evidence="1">The sequence shown here is derived from an EMBL/GenBank/DDBJ whole genome shotgun (WGS) entry which is preliminary data.</text>
</comment>
<proteinExistence type="predicted"/>
<name>A0A2A2H464_METBR</name>
<dbReference type="OrthoDB" id="67451at2157"/>
<accession>A0A2A2H464</accession>
<evidence type="ECO:0000313" key="1">
    <source>
        <dbReference type="EMBL" id="PAV04096.1"/>
    </source>
</evidence>
<gene>
    <name evidence="1" type="ORF">ASJ80_03520</name>
</gene>
<sequence>MEVITFVEGNVPISKIKEFESDYKNLKQNEKPEGMIASYLIQDADRKGRYIIETVWVSQEALDKMGNEQLEVVELFERSGIRPTIRAYNMVNNF</sequence>
<dbReference type="InterPro" id="IPR011008">
    <property type="entry name" value="Dimeric_a/b-barrel"/>
</dbReference>
<organism evidence="1 2">
    <name type="scientific">Methanobacterium bryantii</name>
    <dbReference type="NCBI Taxonomy" id="2161"/>
    <lineage>
        <taxon>Archaea</taxon>
        <taxon>Methanobacteriati</taxon>
        <taxon>Methanobacteriota</taxon>
        <taxon>Methanomada group</taxon>
        <taxon>Methanobacteria</taxon>
        <taxon>Methanobacteriales</taxon>
        <taxon>Methanobacteriaceae</taxon>
        <taxon>Methanobacterium</taxon>
    </lineage>
</organism>
<protein>
    <recommendedName>
        <fullName evidence="3">ABM domain-containing protein</fullName>
    </recommendedName>
</protein>
<dbReference type="SUPFAM" id="SSF54909">
    <property type="entry name" value="Dimeric alpha+beta barrel"/>
    <property type="match status" value="1"/>
</dbReference>
<dbReference type="Gene3D" id="3.30.70.100">
    <property type="match status" value="1"/>
</dbReference>
<dbReference type="RefSeq" id="WP_069585425.1">
    <property type="nucleotide sequence ID" value="NZ_LMVM01000033.1"/>
</dbReference>
<dbReference type="EMBL" id="LMVM01000033">
    <property type="protein sequence ID" value="PAV04096.1"/>
    <property type="molecule type" value="Genomic_DNA"/>
</dbReference>